<reference evidence="4 5" key="1">
    <citation type="submission" date="2024-03" db="EMBL/GenBank/DDBJ databases">
        <title>Human intestinal bacterial collection.</title>
        <authorList>
            <person name="Pauvert C."/>
            <person name="Hitch T.C.A."/>
            <person name="Clavel T."/>
        </authorList>
    </citation>
    <scope>NUCLEOTIDE SEQUENCE [LARGE SCALE GENOMIC DNA]</scope>
    <source>
        <strain evidence="4 5">CLA-AP-H29</strain>
    </source>
</reference>
<dbReference type="RefSeq" id="WP_349232002.1">
    <property type="nucleotide sequence ID" value="NZ_JBBMFK010000017.1"/>
</dbReference>
<comment type="caution">
    <text evidence="4">The sequence shown here is derived from an EMBL/GenBank/DDBJ whole genome shotgun (WGS) entry which is preliminary data.</text>
</comment>
<gene>
    <name evidence="4" type="ORF">WMO64_11055</name>
</gene>
<accession>A0ABV1E9M0</accession>
<proteinExistence type="inferred from homology"/>
<dbReference type="InterPro" id="IPR013783">
    <property type="entry name" value="Ig-like_fold"/>
</dbReference>
<evidence type="ECO:0000313" key="5">
    <source>
        <dbReference type="Proteomes" id="UP001464378"/>
    </source>
</evidence>
<dbReference type="PANTHER" id="PTHR36108:SF13">
    <property type="entry name" value="COLOSSIN-B-RELATED"/>
    <property type="match status" value="1"/>
</dbReference>
<evidence type="ECO:0000256" key="2">
    <source>
        <dbReference type="ARBA" id="ARBA00022525"/>
    </source>
</evidence>
<keyword evidence="5" id="KW-1185">Reference proteome</keyword>
<organism evidence="4 5">
    <name type="scientific">Pseudoflavonifractor intestinihominis</name>
    <dbReference type="NCBI Taxonomy" id="3133171"/>
    <lineage>
        <taxon>Bacteria</taxon>
        <taxon>Bacillati</taxon>
        <taxon>Bacillota</taxon>
        <taxon>Clostridia</taxon>
        <taxon>Eubacteriales</taxon>
        <taxon>Oscillospiraceae</taxon>
        <taxon>Pseudoflavonifractor</taxon>
    </lineage>
</organism>
<dbReference type="PANTHER" id="PTHR36108">
    <property type="entry name" value="COLOSSIN-B-RELATED"/>
    <property type="match status" value="1"/>
</dbReference>
<dbReference type="Gene3D" id="2.60.40.1120">
    <property type="entry name" value="Carboxypeptidase-like, regulatory domain"/>
    <property type="match status" value="2"/>
</dbReference>
<dbReference type="EMBL" id="JBBMFK010000017">
    <property type="protein sequence ID" value="MEQ2444001.1"/>
    <property type="molecule type" value="Genomic_DNA"/>
</dbReference>
<keyword evidence="3" id="KW-0732">Signal</keyword>
<protein>
    <submittedName>
        <fullName evidence="4">Carboxypeptidase-like regulatory domain-containing protein</fullName>
    </submittedName>
</protein>
<dbReference type="Pfam" id="PF13620">
    <property type="entry name" value="CarboxypepD_reg"/>
    <property type="match status" value="2"/>
</dbReference>
<dbReference type="Proteomes" id="UP001464378">
    <property type="component" value="Unassembled WGS sequence"/>
</dbReference>
<sequence>MTDGTAPIADATVKLFDSAGLPYQHTMTAADGTYTLNGIPAGTYSVAAVKDGYRMSTAVGVTVTVGSTTDIPLTCTADATLALGAIAGTLTVFGTTGTPLAGAKVTLTNAALETVATTYTAADGEFLFYDVADGVYTLRASALGYLTTAPMTVTILGGSTVNLTMTTQVDSRTYNGTVSGIITDQNGAAVAGCFVGLYQVTTVGDVTSEQLIAATKTNTEGKYLFGGVTDGQYLVKAKVSQ</sequence>
<evidence type="ECO:0000313" key="4">
    <source>
        <dbReference type="EMBL" id="MEQ2444001.1"/>
    </source>
</evidence>
<evidence type="ECO:0000256" key="1">
    <source>
        <dbReference type="ARBA" id="ARBA00007257"/>
    </source>
</evidence>
<name>A0ABV1E9M0_9FIRM</name>
<keyword evidence="2" id="KW-0964">Secreted</keyword>
<evidence type="ECO:0000256" key="3">
    <source>
        <dbReference type="ARBA" id="ARBA00022729"/>
    </source>
</evidence>
<dbReference type="InterPro" id="IPR013784">
    <property type="entry name" value="Carb-bd-like_fold"/>
</dbReference>
<dbReference type="SUPFAM" id="SSF49452">
    <property type="entry name" value="Starch-binding domain-like"/>
    <property type="match status" value="3"/>
</dbReference>
<dbReference type="Gene3D" id="2.60.40.10">
    <property type="entry name" value="Immunoglobulins"/>
    <property type="match status" value="1"/>
</dbReference>
<comment type="similarity">
    <text evidence="1">Belongs to the serine-aspartate repeat-containing protein (SDr) family.</text>
</comment>